<protein>
    <recommendedName>
        <fullName evidence="2">Rad50/SbcC-type AAA domain-containing protein</fullName>
    </recommendedName>
</protein>
<feature type="domain" description="Rad50/SbcC-type AAA" evidence="2">
    <location>
        <begin position="7"/>
        <end position="256"/>
    </location>
</feature>
<dbReference type="InterPro" id="IPR038729">
    <property type="entry name" value="Rad50/SbcC_AAA"/>
</dbReference>
<dbReference type="SUPFAM" id="SSF52540">
    <property type="entry name" value="P-loop containing nucleoside triphosphate hydrolases"/>
    <property type="match status" value="1"/>
</dbReference>
<evidence type="ECO:0000256" key="1">
    <source>
        <dbReference type="SAM" id="Coils"/>
    </source>
</evidence>
<dbReference type="GO" id="GO:0016887">
    <property type="term" value="F:ATP hydrolysis activity"/>
    <property type="evidence" value="ECO:0007669"/>
    <property type="project" value="InterPro"/>
</dbReference>
<dbReference type="KEGG" id="mpz:Marpi_0300"/>
<keyword evidence="1" id="KW-0175">Coiled coil</keyword>
<proteinExistence type="predicted"/>
<gene>
    <name evidence="3" type="ordered locus">Marpi_0300</name>
</gene>
<evidence type="ECO:0000313" key="4">
    <source>
        <dbReference type="Proteomes" id="UP000007161"/>
    </source>
</evidence>
<feature type="coiled-coil region" evidence="1">
    <location>
        <begin position="221"/>
        <end position="262"/>
    </location>
</feature>
<dbReference type="Gene3D" id="3.40.50.300">
    <property type="entry name" value="P-loop containing nucleotide triphosphate hydrolases"/>
    <property type="match status" value="1"/>
</dbReference>
<dbReference type="RefSeq" id="WP_014295823.1">
    <property type="nucleotide sequence ID" value="NC_016751.1"/>
</dbReference>
<dbReference type="eggNOG" id="COG1196">
    <property type="taxonomic scope" value="Bacteria"/>
</dbReference>
<organism evidence="3 4">
    <name type="scientific">Marinitoga piezophila (strain DSM 14283 / JCM 11233 / KA3)</name>
    <dbReference type="NCBI Taxonomy" id="443254"/>
    <lineage>
        <taxon>Bacteria</taxon>
        <taxon>Thermotogati</taxon>
        <taxon>Thermotogota</taxon>
        <taxon>Thermotogae</taxon>
        <taxon>Petrotogales</taxon>
        <taxon>Petrotogaceae</taxon>
        <taxon>Marinitoga</taxon>
    </lineage>
</organism>
<reference evidence="3 4" key="1">
    <citation type="journal article" date="2012" name="J. Bacteriol.">
        <title>Complete Genome Sequence of the Thermophilic, Piezophilic, Heterotrophic Bacterium Marinitoga piezophila KA3.</title>
        <authorList>
            <person name="Lucas S."/>
            <person name="Han J."/>
            <person name="Lapidus A."/>
            <person name="Cheng J.F."/>
            <person name="Goodwin L.A."/>
            <person name="Pitluck S."/>
            <person name="Peters L."/>
            <person name="Mikhailova N."/>
            <person name="Teshima H."/>
            <person name="Detter J.C."/>
            <person name="Han C."/>
            <person name="Tapia R."/>
            <person name="Land M."/>
            <person name="Hauser L."/>
            <person name="Kyrpides N.C."/>
            <person name="Ivanova N."/>
            <person name="Pagani I."/>
            <person name="Vannier P."/>
            <person name="Oger P."/>
            <person name="Bartlett D.H."/>
            <person name="Noll K.M."/>
            <person name="Woyke T."/>
            <person name="Jebbar M."/>
        </authorList>
    </citation>
    <scope>NUCLEOTIDE SEQUENCE [LARGE SCALE GENOMIC DNA]</scope>
    <source>
        <strain evidence="4">DSM 14283 / JCM 11233 / KA3</strain>
    </source>
</reference>
<keyword evidence="4" id="KW-1185">Reference proteome</keyword>
<evidence type="ECO:0000313" key="3">
    <source>
        <dbReference type="EMBL" id="AEX84751.1"/>
    </source>
</evidence>
<dbReference type="Proteomes" id="UP000007161">
    <property type="component" value="Chromosome"/>
</dbReference>
<dbReference type="InterPro" id="IPR027417">
    <property type="entry name" value="P-loop_NTPase"/>
</dbReference>
<reference evidence="4" key="2">
    <citation type="submission" date="2012-01" db="EMBL/GenBank/DDBJ databases">
        <title>Complete sequence of chromosome of Marinitoga piezophila KA3.</title>
        <authorList>
            <person name="Lucas S."/>
            <person name="Han J."/>
            <person name="Lapidus A."/>
            <person name="Cheng J.-F."/>
            <person name="Goodwin L."/>
            <person name="Pitluck S."/>
            <person name="Peters L."/>
            <person name="Mikhailova N."/>
            <person name="Teshima H."/>
            <person name="Detter J.C."/>
            <person name="Han C."/>
            <person name="Tapia R."/>
            <person name="Land M."/>
            <person name="Hauser L."/>
            <person name="Kyrpides N."/>
            <person name="Ivanova N."/>
            <person name="Pagani I."/>
            <person name="Jebbar M."/>
            <person name="Vannier P."/>
            <person name="Oger P."/>
            <person name="Cario A."/>
            <person name="Bartlett D."/>
            <person name="Noll K.M."/>
            <person name="Woyke T."/>
        </authorList>
    </citation>
    <scope>NUCLEOTIDE SEQUENCE [LARGE SCALE GENOMIC DNA]</scope>
    <source>
        <strain evidence="4">DSM 14283 / JCM 11233 / KA3</strain>
    </source>
</reference>
<evidence type="ECO:0000259" key="2">
    <source>
        <dbReference type="Pfam" id="PF13476"/>
    </source>
</evidence>
<dbReference type="Pfam" id="PF13476">
    <property type="entry name" value="AAA_23"/>
    <property type="match status" value="1"/>
</dbReference>
<dbReference type="PANTHER" id="PTHR32114:SF2">
    <property type="entry name" value="ABC TRANSPORTER ABCH.3"/>
    <property type="match status" value="1"/>
</dbReference>
<dbReference type="HOGENOM" id="CLU_026083_2_0_0"/>
<feature type="coiled-coil region" evidence="1">
    <location>
        <begin position="504"/>
        <end position="561"/>
    </location>
</feature>
<dbReference type="OrthoDB" id="1698838at2"/>
<dbReference type="AlphaFoldDB" id="H2J423"/>
<dbReference type="STRING" id="443254.Marpi_0300"/>
<dbReference type="GO" id="GO:0006302">
    <property type="term" value="P:double-strand break repair"/>
    <property type="evidence" value="ECO:0007669"/>
    <property type="project" value="InterPro"/>
</dbReference>
<sequence length="681" mass="81233">MKLILKKLKMKNFKGIRDLEITFDKKETSIFGANATGKTSIFDAFVWLLFDKDSTNRTQFEIKTLDKNGNVIHGLEHSVEAIIEIDGKETSFKKIYKEKWTKRRGESTKQLTGHVTDFFIDDIPVKKSEYQQRINEIIDEKIFKLVTNPLYFNEQLHWTERRKLLLEIVGDVSNDEIIKSKRSLSKIEEFLKDKEIDEFKKMISYKKKKLNDEIKTIPIRIDEINQSLADYNLDFKEIEKNIEILNKQLEEIENKILDESKIYEENSKIKSKIYEKQNELQKIQYEKQLNQEAPKRELEEQLRRIKYEIKNIQSNVQDFENEIERLQEKEKDYKEQIQYNKEKIQELQIENEKLRKKWQEEKSKEFVIDEKQFVCPTCGQMLPENQKEEKIKEMELNFETNKNKILENIRYSGMRNKNEIEKLEQKNQDFEEKIKNINKKINELKIELDNNKDDLETYIAKKIEIEERIENFKPIIIETPEEKILKAKIEKLKNEVKEPDENTIEILKVEKRKILKEIDELKNKLSFKEQQEKAKKRIEELQNKERELANQIAELEGYEYLCDEFIKTKVDMLEEKINSKFKQVKFKLFNVLVNGSIEETCETLIEGVPFQDANNAAKISVGLDIINVLSDHFNVYAPVFIDNRESIVELPETNSQIINLFVSAKDKKLRVENKKLEEVRL</sequence>
<dbReference type="Gene3D" id="1.10.287.510">
    <property type="entry name" value="Helix hairpin bin"/>
    <property type="match status" value="1"/>
</dbReference>
<name>H2J423_MARPK</name>
<dbReference type="PANTHER" id="PTHR32114">
    <property type="entry name" value="ABC TRANSPORTER ABCH.3"/>
    <property type="match status" value="1"/>
</dbReference>
<feature type="coiled-coil region" evidence="1">
    <location>
        <begin position="295"/>
        <end position="468"/>
    </location>
</feature>
<dbReference type="EMBL" id="CP003257">
    <property type="protein sequence ID" value="AEX84751.1"/>
    <property type="molecule type" value="Genomic_DNA"/>
</dbReference>
<accession>H2J423</accession>